<dbReference type="OrthoDB" id="120976at2759"/>
<keyword evidence="1" id="KW-0433">Leucine-rich repeat</keyword>
<evidence type="ECO:0000259" key="4">
    <source>
        <dbReference type="PROSITE" id="PS50003"/>
    </source>
</evidence>
<dbReference type="InterPro" id="IPR057334">
    <property type="entry name" value="PH_2nd_LRR"/>
</dbReference>
<dbReference type="Gene3D" id="3.80.10.10">
    <property type="entry name" value="Ribonuclease Inhibitor"/>
    <property type="match status" value="1"/>
</dbReference>
<sequence>MSSPHYYPPRSQSYSNTKYNNPAKLRSESISAISTMSSSSSTYSHGSHLLNSQFVLSPTSEYPRTPSSYLTNTTGDYDGAYPPSTPSEHSYYLNTPLPRPSDYSHMARSPPHSMYGYDVKNSYVVDEESSTFGPIQHSLSSRTSTSAASDTIFPPTEAMKLKSNAALLATEASFKVVYAGDATYKPDKGILSKSKRAHFVLTNNHLLVYKSSQKARSEINIFDHHNGEGVSKEAMAKIFDKDRILLKLSSVYAIQLVATAACVFRIEYFHPQSGQALSHTLTVDTDKECKQWVQALRKSVRIHHTRIEIISPTERFTVLERLVKQSDTFTKSDQVKMFKVVFKEKRYKVGGDLPKEVFLPVIMAIGKFSFYFLPISILDDEYLKTVERDRFGFLSLLSVRYENVDDTVILEIKQVGKSNRQLVFASTFCEDIIQYLYRGMESLVPGSASQLYADRVPAHIKQTQVMPLDIPADPEDEVSGHDDKEIKQFNTTLRAYCAAMNMNKSRFNYTITGPLKNKTFTLLPPNEIGQTPAEYEKYELLAIFRTIQANNIFIEVCFANRSLHTLETWKLQPNHGWSFNKHHPLKDENLLSNELYTILTNLKLLRKLDLTNCSIGKPSEELMNRQSSAIATIGIVMRSGKTHLSRVCLGKNIISEQDLGRLVQGIREHKKSIKELYLNECGLQKNMIELVLKTLYEKTPEQIISLDLSTEKPMAIDPVLIEKIVPTFKRLEYLRMRGYHLLSRSYRFMLESSRLRELDLGGSRMDADTVTRLCKWMQTPSFQSIEALHLGDCNLNGKNVYDILICISQSANRSMHLNLENNPIMKEVMHLPKLHSAILQGEGPKSISFARIEWDDSTLREFIDCLRDNQIITHLDLSDISIRDTEELSVDTVRMLTSLFERNTCITELELNLKHNKLPISALSSIQPKSLISYAVVQALQGLRHNSSLQHLDISGLNIEDAGAFALSRVLKTNKTLQSIIIEENNASYRSILKSIEESAKQVINLPLPRVDIRNQLRYLVFRIEELILSENEAQFFLIHTTASDKKKLKKHELEMIIQERKACEIALKNLEIVVHSLMVTVRKNMREYEEQTYQTMEFQLQAQNAAQELAIAQVRLQNRPANAIHARGRYPSSSGASTTSSTTSSVVGSLSRSVSRNTYYPHPNSRRELDSGYIHGQSLESFVTDDPGFISDFGYVDDFEHGGLIDPHFSGYHPKANSTSDQDSIWNEEQIVQRLNNGLYLPPDERV</sequence>
<feature type="region of interest" description="Disordered" evidence="3">
    <location>
        <begin position="61"/>
        <end position="96"/>
    </location>
</feature>
<organism evidence="5 6">
    <name type="scientific">Rhizopus stolonifer</name>
    <name type="common">Rhizopus nigricans</name>
    <dbReference type="NCBI Taxonomy" id="4846"/>
    <lineage>
        <taxon>Eukaryota</taxon>
        <taxon>Fungi</taxon>
        <taxon>Fungi incertae sedis</taxon>
        <taxon>Mucoromycota</taxon>
        <taxon>Mucoromycotina</taxon>
        <taxon>Mucoromycetes</taxon>
        <taxon>Mucorales</taxon>
        <taxon>Mucorineae</taxon>
        <taxon>Rhizopodaceae</taxon>
        <taxon>Rhizopus</taxon>
    </lineage>
</organism>
<dbReference type="InterPro" id="IPR001849">
    <property type="entry name" value="PH_domain"/>
</dbReference>
<comment type="caution">
    <text evidence="5">The sequence shown here is derived from an EMBL/GenBank/DDBJ whole genome shotgun (WGS) entry which is preliminary data.</text>
</comment>
<evidence type="ECO:0000313" key="5">
    <source>
        <dbReference type="EMBL" id="RCI05183.1"/>
    </source>
</evidence>
<dbReference type="PANTHER" id="PTHR24112:SF9">
    <property type="entry name" value="PROTEIN PHOSPHATASE 1 REGULATORY SUBUNIT 37"/>
    <property type="match status" value="1"/>
</dbReference>
<evidence type="ECO:0000256" key="2">
    <source>
        <dbReference type="ARBA" id="ARBA00022737"/>
    </source>
</evidence>
<feature type="domain" description="PH" evidence="4">
    <location>
        <begin position="175"/>
        <end position="301"/>
    </location>
</feature>
<feature type="compositionally biased region" description="Polar residues" evidence="3">
    <location>
        <begin position="61"/>
        <end position="75"/>
    </location>
</feature>
<gene>
    <name evidence="5" type="ORF">CU098_011287</name>
</gene>
<dbReference type="Pfam" id="PF00169">
    <property type="entry name" value="PH"/>
    <property type="match status" value="1"/>
</dbReference>
<evidence type="ECO:0000313" key="6">
    <source>
        <dbReference type="Proteomes" id="UP000253551"/>
    </source>
</evidence>
<keyword evidence="6" id="KW-1185">Reference proteome</keyword>
<evidence type="ECO:0000256" key="3">
    <source>
        <dbReference type="SAM" id="MobiDB-lite"/>
    </source>
</evidence>
<dbReference type="Proteomes" id="UP000253551">
    <property type="component" value="Unassembled WGS sequence"/>
</dbReference>
<dbReference type="STRING" id="4846.A0A367KSJ8"/>
<dbReference type="InterPro" id="IPR011993">
    <property type="entry name" value="PH-like_dom_sf"/>
</dbReference>
<dbReference type="InterPro" id="IPR032675">
    <property type="entry name" value="LRR_dom_sf"/>
</dbReference>
<protein>
    <recommendedName>
        <fullName evidence="4">PH domain-containing protein</fullName>
    </recommendedName>
</protein>
<keyword evidence="2" id="KW-0677">Repeat</keyword>
<name>A0A367KSJ8_RHIST</name>
<dbReference type="AlphaFoldDB" id="A0A367KSJ8"/>
<dbReference type="Pfam" id="PF25353">
    <property type="entry name" value="PH_2nd_LRR"/>
    <property type="match status" value="1"/>
</dbReference>
<evidence type="ECO:0000256" key="1">
    <source>
        <dbReference type="ARBA" id="ARBA00022614"/>
    </source>
</evidence>
<dbReference type="SUPFAM" id="SSF52047">
    <property type="entry name" value="RNI-like"/>
    <property type="match status" value="1"/>
</dbReference>
<dbReference type="SUPFAM" id="SSF50729">
    <property type="entry name" value="PH domain-like"/>
    <property type="match status" value="1"/>
</dbReference>
<dbReference type="SMART" id="SM00233">
    <property type="entry name" value="PH"/>
    <property type="match status" value="1"/>
</dbReference>
<dbReference type="Gene3D" id="2.30.29.30">
    <property type="entry name" value="Pleckstrin-homology domain (PH domain)/Phosphotyrosine-binding domain (PTB)"/>
    <property type="match status" value="1"/>
</dbReference>
<dbReference type="EMBL" id="PJQM01000459">
    <property type="protein sequence ID" value="RCI05183.1"/>
    <property type="molecule type" value="Genomic_DNA"/>
</dbReference>
<feature type="compositionally biased region" description="Low complexity" evidence="3">
    <location>
        <begin position="1133"/>
        <end position="1157"/>
    </location>
</feature>
<feature type="region of interest" description="Disordered" evidence="3">
    <location>
        <begin position="1"/>
        <end position="21"/>
    </location>
</feature>
<dbReference type="CDD" id="cd00821">
    <property type="entry name" value="PH"/>
    <property type="match status" value="1"/>
</dbReference>
<accession>A0A367KSJ8</accession>
<proteinExistence type="predicted"/>
<dbReference type="InterPro" id="IPR051279">
    <property type="entry name" value="PP1-Reg/Actin-Interact_Protein"/>
</dbReference>
<reference evidence="5 6" key="1">
    <citation type="journal article" date="2018" name="G3 (Bethesda)">
        <title>Phylogenetic and Phylogenomic Definition of Rhizopus Species.</title>
        <authorList>
            <person name="Gryganskyi A.P."/>
            <person name="Golan J."/>
            <person name="Dolatabadi S."/>
            <person name="Mondo S."/>
            <person name="Robb S."/>
            <person name="Idnurm A."/>
            <person name="Muszewska A."/>
            <person name="Steczkiewicz K."/>
            <person name="Masonjones S."/>
            <person name="Liao H.L."/>
            <person name="Gajdeczka M.T."/>
            <person name="Anike F."/>
            <person name="Vuek A."/>
            <person name="Anishchenko I.M."/>
            <person name="Voigt K."/>
            <person name="de Hoog G.S."/>
            <person name="Smith M.E."/>
            <person name="Heitman J."/>
            <person name="Vilgalys R."/>
            <person name="Stajich J.E."/>
        </authorList>
    </citation>
    <scope>NUCLEOTIDE SEQUENCE [LARGE SCALE GENOMIC DNA]</scope>
    <source>
        <strain evidence="5 6">LSU 92-RS-03</strain>
    </source>
</reference>
<feature type="region of interest" description="Disordered" evidence="3">
    <location>
        <begin position="1127"/>
        <end position="1171"/>
    </location>
</feature>
<feature type="compositionally biased region" description="Polar residues" evidence="3">
    <location>
        <begin position="10"/>
        <end position="20"/>
    </location>
</feature>
<dbReference type="PROSITE" id="PS50003">
    <property type="entry name" value="PH_DOMAIN"/>
    <property type="match status" value="1"/>
</dbReference>
<dbReference type="PANTHER" id="PTHR24112">
    <property type="entry name" value="LEUCINE-RICH REPEAT, ISOFORM F-RELATED"/>
    <property type="match status" value="1"/>
</dbReference>